<organism evidence="1 2">
    <name type="scientific">Clostridium chromiireducens</name>
    <dbReference type="NCBI Taxonomy" id="225345"/>
    <lineage>
        <taxon>Bacteria</taxon>
        <taxon>Bacillati</taxon>
        <taxon>Bacillota</taxon>
        <taxon>Clostridia</taxon>
        <taxon>Eubacteriales</taxon>
        <taxon>Clostridiaceae</taxon>
        <taxon>Clostridium</taxon>
    </lineage>
</organism>
<dbReference type="AlphaFoldDB" id="A0A964RN40"/>
<protein>
    <recommendedName>
        <fullName evidence="3">Phage tail protein</fullName>
    </recommendedName>
</protein>
<name>A0A964RN40_9CLOT</name>
<proteinExistence type="predicted"/>
<gene>
    <name evidence="1" type="ORF">GKZ28_13215</name>
</gene>
<evidence type="ECO:0008006" key="3">
    <source>
        <dbReference type="Google" id="ProtNLM"/>
    </source>
</evidence>
<reference evidence="1" key="1">
    <citation type="submission" date="2019-12" db="EMBL/GenBank/DDBJ databases">
        <title>Microbes associate with the intestines of laboratory mice.</title>
        <authorList>
            <person name="Navarre W."/>
            <person name="Wong E."/>
        </authorList>
    </citation>
    <scope>NUCLEOTIDE SEQUENCE</scope>
    <source>
        <strain evidence="1">NM79_F5</strain>
    </source>
</reference>
<comment type="caution">
    <text evidence="1">The sequence shown here is derived from an EMBL/GenBank/DDBJ whole genome shotgun (WGS) entry which is preliminary data.</text>
</comment>
<dbReference type="Proteomes" id="UP000656077">
    <property type="component" value="Unassembled WGS sequence"/>
</dbReference>
<evidence type="ECO:0000313" key="2">
    <source>
        <dbReference type="Proteomes" id="UP000656077"/>
    </source>
</evidence>
<dbReference type="Gene3D" id="2.40.30.200">
    <property type="match status" value="1"/>
</dbReference>
<evidence type="ECO:0000313" key="1">
    <source>
        <dbReference type="EMBL" id="MVX64653.1"/>
    </source>
</evidence>
<dbReference type="EMBL" id="WSRQ01000019">
    <property type="protein sequence ID" value="MVX64653.1"/>
    <property type="molecule type" value="Genomic_DNA"/>
</dbReference>
<accession>A0A964RN40</accession>
<sequence length="224" mass="26189">MPQMNFITDKNDLRDGEIFIDAHYGVREIEMTVLFDETGADLFELKKWLGKKHQQIFNWDDDWDEKAIFAIENGNWKSQVYYGKPFYGRINLKFICHNPYYFKLKDRDITFANMVLNQDYAVKSKGNSDSLPLIKITPNTTKVVFKWNDLTITLNNLTINNPIYLDCEKCQCYEMSNNIKTFTISKFTSNYAYEFPILLCDARNTLKVIEGSASFVISPCTRII</sequence>